<feature type="transmembrane region" description="Helical" evidence="9">
    <location>
        <begin position="818"/>
        <end position="839"/>
    </location>
</feature>
<dbReference type="AlphaFoldDB" id="A0A9W8B4N2"/>
<dbReference type="InterPro" id="IPR019801">
    <property type="entry name" value="Glyco_hydro_35_CS"/>
</dbReference>
<keyword evidence="4" id="KW-0732">Signal</keyword>
<feature type="transmembrane region" description="Helical" evidence="9">
    <location>
        <begin position="12"/>
        <end position="34"/>
    </location>
</feature>
<evidence type="ECO:0000256" key="6">
    <source>
        <dbReference type="ARBA" id="ARBA00023295"/>
    </source>
</evidence>
<feature type="domain" description="Glycoside hydrolase 35 catalytic" evidence="10">
    <location>
        <begin position="73"/>
        <end position="379"/>
    </location>
</feature>
<keyword evidence="9" id="KW-0472">Membrane</keyword>
<comment type="catalytic activity">
    <reaction evidence="1 7">
        <text>Hydrolysis of terminal non-reducing beta-D-galactose residues in beta-D-galactosides.</text>
        <dbReference type="EC" id="3.2.1.23"/>
    </reaction>
</comment>
<dbReference type="GO" id="GO:0005975">
    <property type="term" value="P:carbohydrate metabolic process"/>
    <property type="evidence" value="ECO:0007669"/>
    <property type="project" value="InterPro"/>
</dbReference>
<dbReference type="InterPro" id="IPR031330">
    <property type="entry name" value="Gly_Hdrlase_35_cat"/>
</dbReference>
<dbReference type="EC" id="3.2.1.23" evidence="3 7"/>
<dbReference type="Pfam" id="PF01301">
    <property type="entry name" value="Glyco_hydro_35"/>
    <property type="match status" value="1"/>
</dbReference>
<evidence type="ECO:0000259" key="11">
    <source>
        <dbReference type="Pfam" id="PF21467"/>
    </source>
</evidence>
<evidence type="ECO:0000256" key="9">
    <source>
        <dbReference type="SAM" id="Phobius"/>
    </source>
</evidence>
<evidence type="ECO:0000256" key="2">
    <source>
        <dbReference type="ARBA" id="ARBA00009809"/>
    </source>
</evidence>
<dbReference type="InterPro" id="IPR017853">
    <property type="entry name" value="GH"/>
</dbReference>
<evidence type="ECO:0000259" key="10">
    <source>
        <dbReference type="Pfam" id="PF01301"/>
    </source>
</evidence>
<dbReference type="InterPro" id="IPR048913">
    <property type="entry name" value="BetaGal_gal-bd"/>
</dbReference>
<keyword evidence="9" id="KW-0812">Transmembrane</keyword>
<keyword evidence="13" id="KW-1185">Reference proteome</keyword>
<dbReference type="InterPro" id="IPR008979">
    <property type="entry name" value="Galactose-bd-like_sf"/>
</dbReference>
<feature type="domain" description="Beta-galactosidase galactose-binding" evidence="11">
    <location>
        <begin position="682"/>
        <end position="774"/>
    </location>
</feature>
<dbReference type="PANTHER" id="PTHR23421">
    <property type="entry name" value="BETA-GALACTOSIDASE RELATED"/>
    <property type="match status" value="1"/>
</dbReference>
<organism evidence="12 13">
    <name type="scientific">Dimargaris verticillata</name>
    <dbReference type="NCBI Taxonomy" id="2761393"/>
    <lineage>
        <taxon>Eukaryota</taxon>
        <taxon>Fungi</taxon>
        <taxon>Fungi incertae sedis</taxon>
        <taxon>Zoopagomycota</taxon>
        <taxon>Kickxellomycotina</taxon>
        <taxon>Dimargaritomycetes</taxon>
        <taxon>Dimargaritales</taxon>
        <taxon>Dimargaritaceae</taxon>
        <taxon>Dimargaris</taxon>
    </lineage>
</organism>
<dbReference type="Proteomes" id="UP001151582">
    <property type="component" value="Unassembled WGS sequence"/>
</dbReference>
<evidence type="ECO:0000256" key="4">
    <source>
        <dbReference type="ARBA" id="ARBA00022729"/>
    </source>
</evidence>
<keyword evidence="6 7" id="KW-0326">Glycosidase</keyword>
<comment type="caution">
    <text evidence="12">The sequence shown here is derived from an EMBL/GenBank/DDBJ whole genome shotgun (WGS) entry which is preliminary data.</text>
</comment>
<dbReference type="EMBL" id="JANBQB010000490">
    <property type="protein sequence ID" value="KAJ1975803.1"/>
    <property type="molecule type" value="Genomic_DNA"/>
</dbReference>
<dbReference type="SUPFAM" id="SSF51445">
    <property type="entry name" value="(Trans)glycosidases"/>
    <property type="match status" value="1"/>
</dbReference>
<dbReference type="Gene3D" id="2.60.120.260">
    <property type="entry name" value="Galactose-binding domain-like"/>
    <property type="match status" value="2"/>
</dbReference>
<dbReference type="FunFam" id="3.20.20.80:FF:000006">
    <property type="entry name" value="Beta-galactosidase"/>
    <property type="match status" value="1"/>
</dbReference>
<evidence type="ECO:0000313" key="12">
    <source>
        <dbReference type="EMBL" id="KAJ1975803.1"/>
    </source>
</evidence>
<evidence type="ECO:0000256" key="1">
    <source>
        <dbReference type="ARBA" id="ARBA00001412"/>
    </source>
</evidence>
<dbReference type="SUPFAM" id="SSF49785">
    <property type="entry name" value="Galactose-binding domain-like"/>
    <property type="match status" value="1"/>
</dbReference>
<evidence type="ECO:0000256" key="7">
    <source>
        <dbReference type="RuleBase" id="RU000675"/>
    </source>
</evidence>
<dbReference type="GO" id="GO:0004565">
    <property type="term" value="F:beta-galactosidase activity"/>
    <property type="evidence" value="ECO:0007669"/>
    <property type="project" value="UniProtKB-EC"/>
</dbReference>
<name>A0A9W8B4N2_9FUNG</name>
<evidence type="ECO:0000256" key="8">
    <source>
        <dbReference type="RuleBase" id="RU003679"/>
    </source>
</evidence>
<sequence>MGQQRSGGGCAWAHRCLALGLAVAVVWALVQLLLPGATNHVASSLRLFNRKTLGAAQDYPQGPYTVGVEPRAITINGQRRVLIAGCIHYPRSTPAMWPGLMRRSKAAGINVIETYVFWNHHEPRQRGDWDFSTDNRNLPLFLQLAKEHGLFVNLRLGPYVCGEWQYGGFPEWLRHVPGIHFRTWNEPFQREMARFVHKVVDLAADYMPEKGGPIIMMQMENEYGNYEWMYGEDGHRFARWCGEFAHSLNSTVPWIMCRQFTKVPYIIPTHNDFYCHKYLPKFFRDYPNLPGMWTENWPGWFQRWGEARPTRPVEDIAYAVARWFAAGGSYHAYYMWHGGTNFGRTTGPMIMTSYDYDVMLDEYGLARYPKYHHLQRLHQVLLQYQDALVDHPVPQPISLGKSGQEAYVYGDLSRQGSLAFLINANEHRSVSVVFAGESLVLPRWSVMITTGGGPQGLQWLYTSSHIDPTYPASRLEFTVLPGLTPDASPAYTMDTAITSYPEPIPPSRQACPIQDARPLDQLALTNDTTDYTWYVTDIDVAQADLPLGPLVLTHVYDVVAVFVDGHFVGMQRGSSRVTITLSDKAFASTSESSVHTLQLLVITMGWTNGEKHMEAYRRGLLGTVHLGGRDLTHNAWGHSVGLAGEVHQSMAHEVRTPVVPKVLPGHVWSPVTAMPAIAQRALTWHRLTFTLDAALDLASLPPVALDLASMTKGFAVLNGHHLGRYWLIAGETPDAPQCQSCDYAGWFNPDQKCRVDCGKPSQRYYHVPQDWLSPPGQPNTLWLLEEVRGEPHKVQLMARTAVAGSRVPSLLPPTHSPVGPVMAIVAVFAVLALGAYAALRQLFRPPKPRQLVE</sequence>
<reference evidence="12" key="1">
    <citation type="submission" date="2022-07" db="EMBL/GenBank/DDBJ databases">
        <title>Phylogenomic reconstructions and comparative analyses of Kickxellomycotina fungi.</title>
        <authorList>
            <person name="Reynolds N.K."/>
            <person name="Stajich J.E."/>
            <person name="Barry K."/>
            <person name="Grigoriev I.V."/>
            <person name="Crous P."/>
            <person name="Smith M.E."/>
        </authorList>
    </citation>
    <scope>NUCLEOTIDE SEQUENCE</scope>
    <source>
        <strain evidence="12">RSA 567</strain>
    </source>
</reference>
<accession>A0A9W8B4N2</accession>
<keyword evidence="5 7" id="KW-0378">Hydrolase</keyword>
<dbReference type="InterPro" id="IPR001944">
    <property type="entry name" value="Glycoside_Hdrlase_35"/>
</dbReference>
<gene>
    <name evidence="12" type="primary">GLB1L</name>
    <name evidence="12" type="ORF">H4R34_004200</name>
</gene>
<keyword evidence="9" id="KW-1133">Transmembrane helix</keyword>
<dbReference type="PRINTS" id="PR00742">
    <property type="entry name" value="GLHYDRLASE35"/>
</dbReference>
<dbReference type="OrthoDB" id="1657402at2759"/>
<evidence type="ECO:0000313" key="13">
    <source>
        <dbReference type="Proteomes" id="UP001151582"/>
    </source>
</evidence>
<protein>
    <recommendedName>
        <fullName evidence="3 7">Beta-galactosidase</fullName>
        <ecNumber evidence="3 7">3.2.1.23</ecNumber>
    </recommendedName>
</protein>
<dbReference type="Gene3D" id="3.20.20.80">
    <property type="entry name" value="Glycosidases"/>
    <property type="match status" value="1"/>
</dbReference>
<dbReference type="PROSITE" id="PS01182">
    <property type="entry name" value="GLYCOSYL_HYDROL_F35"/>
    <property type="match status" value="1"/>
</dbReference>
<evidence type="ECO:0000256" key="3">
    <source>
        <dbReference type="ARBA" id="ARBA00012756"/>
    </source>
</evidence>
<comment type="similarity">
    <text evidence="2 8">Belongs to the glycosyl hydrolase 35 family.</text>
</comment>
<evidence type="ECO:0000256" key="5">
    <source>
        <dbReference type="ARBA" id="ARBA00022801"/>
    </source>
</evidence>
<dbReference type="Pfam" id="PF21467">
    <property type="entry name" value="BetaGal_gal-bd"/>
    <property type="match status" value="1"/>
</dbReference>
<proteinExistence type="inferred from homology"/>